<evidence type="ECO:0000256" key="2">
    <source>
        <dbReference type="ARBA" id="ARBA00022723"/>
    </source>
</evidence>
<accession>A0A1J7CCU2</accession>
<dbReference type="GO" id="GO:0030246">
    <property type="term" value="F:carbohydrate binding"/>
    <property type="evidence" value="ECO:0007669"/>
    <property type="project" value="InterPro"/>
</dbReference>
<dbReference type="PANTHER" id="PTHR46017">
    <property type="entry name" value="ALPHA-MANNOSIDASE 2C1"/>
    <property type="match status" value="1"/>
</dbReference>
<keyword evidence="3" id="KW-0378">Hydrolase</keyword>
<evidence type="ECO:0000313" key="6">
    <source>
        <dbReference type="EMBL" id="OIV39368.1"/>
    </source>
</evidence>
<reference evidence="6 7" key="1">
    <citation type="submission" date="2016-10" db="EMBL/GenBank/DDBJ databases">
        <title>Genome sequence of Streptomyces gilvigriseus MUSC 26.</title>
        <authorList>
            <person name="Lee L.-H."/>
            <person name="Ser H.-L."/>
        </authorList>
    </citation>
    <scope>NUCLEOTIDE SEQUENCE [LARGE SCALE GENOMIC DNA]</scope>
    <source>
        <strain evidence="6 7">MUSC 26</strain>
    </source>
</reference>
<keyword evidence="7" id="KW-1185">Reference proteome</keyword>
<keyword evidence="2" id="KW-0479">Metal-binding</keyword>
<dbReference type="InterPro" id="IPR041147">
    <property type="entry name" value="GH38_C"/>
</dbReference>
<dbReference type="CDD" id="cd10789">
    <property type="entry name" value="GH38N_AMII_ER_cytosolic"/>
    <property type="match status" value="1"/>
</dbReference>
<name>A0A1J7CCU2_9ACTN</name>
<dbReference type="Proteomes" id="UP000243342">
    <property type="component" value="Unassembled WGS sequence"/>
</dbReference>
<dbReference type="GO" id="GO:0009313">
    <property type="term" value="P:oligosaccharide catabolic process"/>
    <property type="evidence" value="ECO:0007669"/>
    <property type="project" value="TreeGrafter"/>
</dbReference>
<dbReference type="InterPro" id="IPR028995">
    <property type="entry name" value="Glyco_hydro_57/38_cen_sf"/>
</dbReference>
<dbReference type="Gene3D" id="3.20.110.10">
    <property type="entry name" value="Glycoside hydrolase 38, N terminal domain"/>
    <property type="match status" value="1"/>
</dbReference>
<comment type="similarity">
    <text evidence="1">Belongs to the glycosyl hydrolase 38 family.</text>
</comment>
<dbReference type="SUPFAM" id="SSF88688">
    <property type="entry name" value="Families 57/38 glycoside transferase middle domain"/>
    <property type="match status" value="1"/>
</dbReference>
<evidence type="ECO:0000313" key="7">
    <source>
        <dbReference type="Proteomes" id="UP000243342"/>
    </source>
</evidence>
<evidence type="ECO:0000256" key="3">
    <source>
        <dbReference type="ARBA" id="ARBA00022801"/>
    </source>
</evidence>
<dbReference type="InterPro" id="IPR000602">
    <property type="entry name" value="Glyco_hydro_38_N"/>
</dbReference>
<dbReference type="InterPro" id="IPR015341">
    <property type="entry name" value="Glyco_hydro_38_cen"/>
</dbReference>
<dbReference type="Pfam" id="PF17677">
    <property type="entry name" value="Glyco_hydro38C2"/>
    <property type="match status" value="1"/>
</dbReference>
<sequence>MTETRRKAVRIFSHLLSIIEDYPELVVACSQPQVFSWLQADAPEVFEAVRRKIELGAIVPTGAMWVEADLNLPSGESLLRQMVYGLRYFEEEFDLTVRDVWLPDSFGFPGSFPQIAKAAGLRFFFSQKLSWNEVSTHPYSTFDWEGIDGSRLLTHLSPADTYSGDLSPHQVLHTSRRHHSSSRSARSLTPIGWAGTGPTREVMERYRRLRGSPGTDLIEVQGPNAFFSALDDDPAPRPIWRGELYLETHRGTYTSQHVVKTGNRACERLLHDAEYWCTLAALATDRAYPHQRLEKLWKLVLLHQAHDIVTGTAIAWVHRDAAAAHQEIIAELTEIVEQAQQSVSGPGATTPHLANSGPRSTHGVVLVDGRSLSGHGRAPRAAQVLRDGRWALPARVPAYTVTPLTRAVASAGAPVRGGPRFLDNGLLRIELNEVGNICSVYDYTTRREILTQNGEIRLLVFPDLPNTHDAWNLDAHYDHLAGTPGRLQSLQLLEPGPLVAAIEVVQTIGSSRVTQTVMLRSASRSVDVDLVIDWNEYDRIMRLSAPIDLHTAEATAATQFGHITRDTHRNTDRDAARFESVTQGWIRLTEADYGIALITPTLYGFNVRRTPYRTGVANEVGLSLLRSSQVPDPGAERGRHLHRYSLMPGATIQDAVTAWYNQAHPLSCFASAAEEHALVTAIGPTVVETIKMADDASGDVVVRLYESTGGRTATTVAVAFPVGGACLVNAREAPVPSGRLARAGHGLFTITLRPFEIVTMRLMRGPATSTVQGRD</sequence>
<dbReference type="AlphaFoldDB" id="A0A1J7CCU2"/>
<dbReference type="GO" id="GO:0004559">
    <property type="term" value="F:alpha-mannosidase activity"/>
    <property type="evidence" value="ECO:0007669"/>
    <property type="project" value="InterPro"/>
</dbReference>
<evidence type="ECO:0000256" key="1">
    <source>
        <dbReference type="ARBA" id="ARBA00009792"/>
    </source>
</evidence>
<dbReference type="SUPFAM" id="SSF88713">
    <property type="entry name" value="Glycoside hydrolase/deacetylase"/>
    <property type="match status" value="1"/>
</dbReference>
<dbReference type="Gene3D" id="1.20.1270.50">
    <property type="entry name" value="Glycoside hydrolase family 38, central domain"/>
    <property type="match status" value="1"/>
</dbReference>
<dbReference type="STRING" id="1428644.BIV57_00545"/>
<dbReference type="PANTHER" id="PTHR46017:SF1">
    <property type="entry name" value="ALPHA-MANNOSIDASE 2C1"/>
    <property type="match status" value="1"/>
</dbReference>
<dbReference type="GO" id="GO:0006013">
    <property type="term" value="P:mannose metabolic process"/>
    <property type="evidence" value="ECO:0007669"/>
    <property type="project" value="InterPro"/>
</dbReference>
<protein>
    <recommendedName>
        <fullName evidence="5">Glycoside hydrolase family 38 central domain-containing protein</fullName>
    </recommendedName>
</protein>
<dbReference type="FunFam" id="1.20.1270.50:FF:000004">
    <property type="entry name" value="alpha-mannosidase 2C1 isoform X1"/>
    <property type="match status" value="1"/>
</dbReference>
<organism evidence="6 7">
    <name type="scientific">Mangrovactinospora gilvigrisea</name>
    <dbReference type="NCBI Taxonomy" id="1428644"/>
    <lineage>
        <taxon>Bacteria</taxon>
        <taxon>Bacillati</taxon>
        <taxon>Actinomycetota</taxon>
        <taxon>Actinomycetes</taxon>
        <taxon>Kitasatosporales</taxon>
        <taxon>Streptomycetaceae</taxon>
        <taxon>Mangrovactinospora</taxon>
    </lineage>
</organism>
<dbReference type="Pfam" id="PF07748">
    <property type="entry name" value="Glyco_hydro_38C"/>
    <property type="match status" value="1"/>
</dbReference>
<dbReference type="SMART" id="SM00872">
    <property type="entry name" value="Alpha-mann_mid"/>
    <property type="match status" value="1"/>
</dbReference>
<dbReference type="Gene3D" id="2.70.98.30">
    <property type="entry name" value="Golgi alpha-mannosidase II, domain 4"/>
    <property type="match status" value="1"/>
</dbReference>
<dbReference type="InterPro" id="IPR027291">
    <property type="entry name" value="Glyco_hydro_38_N_sf"/>
</dbReference>
<gene>
    <name evidence="6" type="ORF">BIV57_00545</name>
</gene>
<comment type="caution">
    <text evidence="6">The sequence shown here is derived from an EMBL/GenBank/DDBJ whole genome shotgun (WGS) entry which is preliminary data.</text>
</comment>
<feature type="domain" description="Glycoside hydrolase family 38 central" evidence="5">
    <location>
        <begin position="247"/>
        <end position="325"/>
    </location>
</feature>
<dbReference type="GO" id="GO:0046872">
    <property type="term" value="F:metal ion binding"/>
    <property type="evidence" value="ECO:0007669"/>
    <property type="project" value="UniProtKB-KW"/>
</dbReference>
<keyword evidence="4" id="KW-0326">Glycosidase</keyword>
<dbReference type="Pfam" id="PF01074">
    <property type="entry name" value="Glyco_hydro_38N"/>
    <property type="match status" value="1"/>
</dbReference>
<dbReference type="InterPro" id="IPR011330">
    <property type="entry name" value="Glyco_hydro/deAcase_b/a-brl"/>
</dbReference>
<dbReference type="InterPro" id="IPR011013">
    <property type="entry name" value="Gal_mutarotase_sf_dom"/>
</dbReference>
<dbReference type="InterPro" id="IPR037094">
    <property type="entry name" value="Glyco_hydro_38_cen_sf"/>
</dbReference>
<dbReference type="EMBL" id="MLCF01000002">
    <property type="protein sequence ID" value="OIV39368.1"/>
    <property type="molecule type" value="Genomic_DNA"/>
</dbReference>
<evidence type="ECO:0000259" key="5">
    <source>
        <dbReference type="SMART" id="SM00872"/>
    </source>
</evidence>
<dbReference type="InterPro" id="IPR011682">
    <property type="entry name" value="Glyco_hydro_38_C"/>
</dbReference>
<dbReference type="SUPFAM" id="SSF74650">
    <property type="entry name" value="Galactose mutarotase-like"/>
    <property type="match status" value="1"/>
</dbReference>
<dbReference type="Pfam" id="PF09261">
    <property type="entry name" value="Alpha-mann_mid"/>
    <property type="match status" value="1"/>
</dbReference>
<evidence type="ECO:0000256" key="4">
    <source>
        <dbReference type="ARBA" id="ARBA00023295"/>
    </source>
</evidence>
<proteinExistence type="inferred from homology"/>